<dbReference type="PANTHER" id="PTHR33577:SF1">
    <property type="entry name" value="HEME HALOPEROXIDASE FAMILY PROFILE DOMAIN-CONTAINING PROTEIN"/>
    <property type="match status" value="1"/>
</dbReference>
<dbReference type="InParanoid" id="A0A5J5F8X0"/>
<dbReference type="GO" id="GO:0046872">
    <property type="term" value="F:metal ion binding"/>
    <property type="evidence" value="ECO:0007669"/>
    <property type="project" value="UniProtKB-KW"/>
</dbReference>
<sequence length="438" mass="47153">MRSLSLLLLLAVEFASAFPHFVPKALTTTTTGLRTRQDDDAESEVAAGIYPKISTSGAHAWQAPGPNDKRGPCPALNSLANHGYLPRNGVVGMLQAATVTNEVFGRVSLPRLHWCVNGKLRTGLGLDLSIPLSLYATLLSGDVLSLSWSIGGPAGANLLGPLLGVGKGLSGSHNKYETDASVTHGDFYLFNGDVDSVRLPKFKYLLSLQNGVADPNWTLDVLNKQRNYTLQDSISNNPYFFFGPFSGLLVSNAGHCFVPGMMANFSAQYPQGKVTKKILLSFFAVYEDPVTGVLTHKKGHERIPDNWYRRPTGLLNEYNAFEFSVDLIKMAKANPAILKIGGNTGKVNSFAGVDLGDLTGGAYNVGDLLNPEKLVCFIFRLMLTIVPDFLQGGILGGILNSALNLLTSTLLPLFDPKCPGIQNWNGNLLKQFPGAGLN</sequence>
<evidence type="ECO:0000256" key="7">
    <source>
        <dbReference type="ARBA" id="ARBA00025795"/>
    </source>
</evidence>
<evidence type="ECO:0000256" key="4">
    <source>
        <dbReference type="ARBA" id="ARBA00022723"/>
    </source>
</evidence>
<dbReference type="Pfam" id="PF01328">
    <property type="entry name" value="Peroxidase_2"/>
    <property type="match status" value="1"/>
</dbReference>
<evidence type="ECO:0000256" key="6">
    <source>
        <dbReference type="ARBA" id="ARBA00023004"/>
    </source>
</evidence>
<dbReference type="OrthoDB" id="407298at2759"/>
<name>A0A5J5F8X0_9PEZI</name>
<evidence type="ECO:0000256" key="8">
    <source>
        <dbReference type="SAM" id="SignalP"/>
    </source>
</evidence>
<comment type="caution">
    <text evidence="10">The sequence shown here is derived from an EMBL/GenBank/DDBJ whole genome shotgun (WGS) entry which is preliminary data.</text>
</comment>
<feature type="signal peptide" evidence="8">
    <location>
        <begin position="1"/>
        <end position="17"/>
    </location>
</feature>
<keyword evidence="4" id="KW-0479">Metal-binding</keyword>
<evidence type="ECO:0000313" key="11">
    <source>
        <dbReference type="Proteomes" id="UP000326924"/>
    </source>
</evidence>
<dbReference type="Gene3D" id="1.10.489.10">
    <property type="entry name" value="Chloroperoxidase-like"/>
    <property type="match status" value="2"/>
</dbReference>
<proteinExistence type="inferred from homology"/>
<dbReference type="SUPFAM" id="SSF47571">
    <property type="entry name" value="Cloroperoxidase"/>
    <property type="match status" value="1"/>
</dbReference>
<dbReference type="Proteomes" id="UP000326924">
    <property type="component" value="Unassembled WGS sequence"/>
</dbReference>
<feature type="chain" id="PRO_5023843391" evidence="8">
    <location>
        <begin position="18"/>
        <end position="438"/>
    </location>
</feature>
<dbReference type="EMBL" id="VXIS01000015">
    <property type="protein sequence ID" value="KAA8913359.1"/>
    <property type="molecule type" value="Genomic_DNA"/>
</dbReference>
<dbReference type="InterPro" id="IPR036851">
    <property type="entry name" value="Chloroperoxidase-like_sf"/>
</dbReference>
<accession>A0A5J5F8X0</accession>
<dbReference type="InterPro" id="IPR000028">
    <property type="entry name" value="Chloroperoxidase"/>
</dbReference>
<evidence type="ECO:0000259" key="9">
    <source>
        <dbReference type="PROSITE" id="PS51405"/>
    </source>
</evidence>
<keyword evidence="6" id="KW-0408">Iron</keyword>
<evidence type="ECO:0000313" key="10">
    <source>
        <dbReference type="EMBL" id="KAA8913359.1"/>
    </source>
</evidence>
<dbReference type="PROSITE" id="PS51405">
    <property type="entry name" value="HEME_HALOPEROXIDASE"/>
    <property type="match status" value="1"/>
</dbReference>
<comment type="similarity">
    <text evidence="7">Belongs to the chloroperoxidase family.</text>
</comment>
<feature type="domain" description="Heme haloperoxidase family profile" evidence="9">
    <location>
        <begin position="57"/>
        <end position="320"/>
    </location>
</feature>
<reference evidence="10 11" key="1">
    <citation type="submission" date="2019-09" db="EMBL/GenBank/DDBJ databases">
        <title>Draft genome of the ectomycorrhizal ascomycete Sphaerosporella brunnea.</title>
        <authorList>
            <consortium name="DOE Joint Genome Institute"/>
            <person name="Benucci G.M."/>
            <person name="Marozzi G."/>
            <person name="Antonielli L."/>
            <person name="Sanchez S."/>
            <person name="Marco P."/>
            <person name="Wang X."/>
            <person name="Falini L.B."/>
            <person name="Barry K."/>
            <person name="Haridas S."/>
            <person name="Lipzen A."/>
            <person name="Labutti K."/>
            <person name="Grigoriev I.V."/>
            <person name="Murat C."/>
            <person name="Martin F."/>
            <person name="Albertini E."/>
            <person name="Donnini D."/>
            <person name="Bonito G."/>
        </authorList>
    </citation>
    <scope>NUCLEOTIDE SEQUENCE [LARGE SCALE GENOMIC DNA]</scope>
    <source>
        <strain evidence="10 11">Sb_GMNB300</strain>
    </source>
</reference>
<comment type="cofactor">
    <cofactor evidence="1">
        <name>heme b</name>
        <dbReference type="ChEBI" id="CHEBI:60344"/>
    </cofactor>
</comment>
<keyword evidence="3" id="KW-0349">Heme</keyword>
<dbReference type="GO" id="GO:0004601">
    <property type="term" value="F:peroxidase activity"/>
    <property type="evidence" value="ECO:0007669"/>
    <property type="project" value="UniProtKB-KW"/>
</dbReference>
<organism evidence="10 11">
    <name type="scientific">Sphaerosporella brunnea</name>
    <dbReference type="NCBI Taxonomy" id="1250544"/>
    <lineage>
        <taxon>Eukaryota</taxon>
        <taxon>Fungi</taxon>
        <taxon>Dikarya</taxon>
        <taxon>Ascomycota</taxon>
        <taxon>Pezizomycotina</taxon>
        <taxon>Pezizomycetes</taxon>
        <taxon>Pezizales</taxon>
        <taxon>Pyronemataceae</taxon>
        <taxon>Sphaerosporella</taxon>
    </lineage>
</organism>
<evidence type="ECO:0000256" key="2">
    <source>
        <dbReference type="ARBA" id="ARBA00022559"/>
    </source>
</evidence>
<dbReference type="PANTHER" id="PTHR33577">
    <property type="entry name" value="STERIGMATOCYSTIN BIOSYNTHESIS PEROXIDASE STCC-RELATED"/>
    <property type="match status" value="1"/>
</dbReference>
<dbReference type="AlphaFoldDB" id="A0A5J5F8X0"/>
<evidence type="ECO:0000256" key="3">
    <source>
        <dbReference type="ARBA" id="ARBA00022617"/>
    </source>
</evidence>
<evidence type="ECO:0000256" key="1">
    <source>
        <dbReference type="ARBA" id="ARBA00001970"/>
    </source>
</evidence>
<protein>
    <submittedName>
        <fullName evidence="10">Chloroperoxidase</fullName>
    </submittedName>
</protein>
<evidence type="ECO:0000256" key="5">
    <source>
        <dbReference type="ARBA" id="ARBA00023002"/>
    </source>
</evidence>
<keyword evidence="2 10" id="KW-0575">Peroxidase</keyword>
<keyword evidence="8" id="KW-0732">Signal</keyword>
<gene>
    <name evidence="10" type="ORF">FN846DRAFT_886605</name>
</gene>
<keyword evidence="11" id="KW-1185">Reference proteome</keyword>
<keyword evidence="5" id="KW-0560">Oxidoreductase</keyword>